<gene>
    <name evidence="2" type="ORF">RJ641_016907</name>
</gene>
<sequence length="238" mass="26970">MSLRLGKITTIVVSSPSAAKQVLKEHDHIFSNRTLLEAVQALDHHNNSVIWLPANSKWRRLRKLCAMEIFSTQRVDLGQALRGRKVQELLHYVGQFCDPGRPVEIGRVAFTASLNLLSNTIFSMDLAHYDSENSQEFKDLIWNIMEVAGKPNVADFFPGLRWVDPQGLKRKMTIYARKLMDILEGVVMERLRLGDQKNDILDALLEPTKAEGSDLSVNDIVHILVVKESIAFHLIFIA</sequence>
<feature type="non-terminal residue" evidence="2">
    <location>
        <position position="238"/>
    </location>
</feature>
<dbReference type="EMBL" id="JBAMMX010000022">
    <property type="protein sequence ID" value="KAK6918485.1"/>
    <property type="molecule type" value="Genomic_DNA"/>
</dbReference>
<evidence type="ECO:0000256" key="1">
    <source>
        <dbReference type="ARBA" id="ARBA00010617"/>
    </source>
</evidence>
<dbReference type="SUPFAM" id="SSF48264">
    <property type="entry name" value="Cytochrome P450"/>
    <property type="match status" value="1"/>
</dbReference>
<dbReference type="PANTHER" id="PTHR47950">
    <property type="entry name" value="CYTOCHROME P450, FAMILY 76, SUBFAMILY C, POLYPEPTIDE 5-RELATED"/>
    <property type="match status" value="1"/>
</dbReference>
<protein>
    <submittedName>
        <fullName evidence="2">Cytochrome P450</fullName>
    </submittedName>
</protein>
<name>A0AAN8UMX1_9MAGN</name>
<comment type="similarity">
    <text evidence="1">Belongs to the cytochrome P450 family.</text>
</comment>
<accession>A0AAN8UMX1</accession>
<dbReference type="Pfam" id="PF00067">
    <property type="entry name" value="p450"/>
    <property type="match status" value="1"/>
</dbReference>
<keyword evidence="3" id="KW-1185">Reference proteome</keyword>
<dbReference type="GO" id="GO:0004497">
    <property type="term" value="F:monooxygenase activity"/>
    <property type="evidence" value="ECO:0007669"/>
    <property type="project" value="InterPro"/>
</dbReference>
<dbReference type="InterPro" id="IPR036396">
    <property type="entry name" value="Cyt_P450_sf"/>
</dbReference>
<dbReference type="PANTHER" id="PTHR47950:SF44">
    <property type="entry name" value="CYTOCHROME P450, FAMILY 76, SUBFAMILY C, POLYPEPTIDE 5-RELATED"/>
    <property type="match status" value="1"/>
</dbReference>
<reference evidence="2 3" key="1">
    <citation type="submission" date="2023-12" db="EMBL/GenBank/DDBJ databases">
        <title>A high-quality genome assembly for Dillenia turbinata (Dilleniales).</title>
        <authorList>
            <person name="Chanderbali A."/>
        </authorList>
    </citation>
    <scope>NUCLEOTIDE SEQUENCE [LARGE SCALE GENOMIC DNA]</scope>
    <source>
        <strain evidence="2">LSX21</strain>
        <tissue evidence="2">Leaf</tissue>
    </source>
</reference>
<evidence type="ECO:0000313" key="2">
    <source>
        <dbReference type="EMBL" id="KAK6918485.1"/>
    </source>
</evidence>
<comment type="caution">
    <text evidence="2">The sequence shown here is derived from an EMBL/GenBank/DDBJ whole genome shotgun (WGS) entry which is preliminary data.</text>
</comment>
<proteinExistence type="inferred from homology"/>
<dbReference type="InterPro" id="IPR001128">
    <property type="entry name" value="Cyt_P450"/>
</dbReference>
<dbReference type="Proteomes" id="UP001370490">
    <property type="component" value="Unassembled WGS sequence"/>
</dbReference>
<dbReference type="Gene3D" id="1.10.630.10">
    <property type="entry name" value="Cytochrome P450"/>
    <property type="match status" value="1"/>
</dbReference>
<dbReference type="AlphaFoldDB" id="A0AAN8UMX1"/>
<organism evidence="2 3">
    <name type="scientific">Dillenia turbinata</name>
    <dbReference type="NCBI Taxonomy" id="194707"/>
    <lineage>
        <taxon>Eukaryota</taxon>
        <taxon>Viridiplantae</taxon>
        <taxon>Streptophyta</taxon>
        <taxon>Embryophyta</taxon>
        <taxon>Tracheophyta</taxon>
        <taxon>Spermatophyta</taxon>
        <taxon>Magnoliopsida</taxon>
        <taxon>eudicotyledons</taxon>
        <taxon>Gunneridae</taxon>
        <taxon>Pentapetalae</taxon>
        <taxon>Dilleniales</taxon>
        <taxon>Dilleniaceae</taxon>
        <taxon>Dillenia</taxon>
    </lineage>
</organism>
<dbReference type="GO" id="GO:0020037">
    <property type="term" value="F:heme binding"/>
    <property type="evidence" value="ECO:0007669"/>
    <property type="project" value="InterPro"/>
</dbReference>
<dbReference type="GO" id="GO:0016705">
    <property type="term" value="F:oxidoreductase activity, acting on paired donors, with incorporation or reduction of molecular oxygen"/>
    <property type="evidence" value="ECO:0007669"/>
    <property type="project" value="InterPro"/>
</dbReference>
<dbReference type="GO" id="GO:0005506">
    <property type="term" value="F:iron ion binding"/>
    <property type="evidence" value="ECO:0007669"/>
    <property type="project" value="InterPro"/>
</dbReference>
<evidence type="ECO:0000313" key="3">
    <source>
        <dbReference type="Proteomes" id="UP001370490"/>
    </source>
</evidence>